<dbReference type="FunFam" id="4.10.640.10:FF:000013">
    <property type="entry name" value="37S ribosomal protein S18"/>
    <property type="match status" value="1"/>
</dbReference>
<dbReference type="EMBL" id="JAESVG020000003">
    <property type="protein sequence ID" value="KAG8629327.1"/>
    <property type="molecule type" value="Genomic_DNA"/>
</dbReference>
<feature type="region of interest" description="Disordered" evidence="5">
    <location>
        <begin position="120"/>
        <end position="139"/>
    </location>
</feature>
<comment type="caution">
    <text evidence="7">The sequence shown here is derived from an EMBL/GenBank/DDBJ whole genome shotgun (WGS) entry which is preliminary data.</text>
</comment>
<evidence type="ECO:0000256" key="3">
    <source>
        <dbReference type="ARBA" id="ARBA00023274"/>
    </source>
</evidence>
<dbReference type="InterPro" id="IPR001648">
    <property type="entry name" value="Ribosomal_bS18"/>
</dbReference>
<name>A0A8K0PIA0_9PEZI</name>
<keyword evidence="6" id="KW-1133">Transmembrane helix</keyword>
<dbReference type="Pfam" id="PF01084">
    <property type="entry name" value="Ribosomal_S18"/>
    <property type="match status" value="1"/>
</dbReference>
<proteinExistence type="inferred from homology"/>
<evidence type="ECO:0000256" key="4">
    <source>
        <dbReference type="ARBA" id="ARBA00035264"/>
    </source>
</evidence>
<evidence type="ECO:0000256" key="6">
    <source>
        <dbReference type="SAM" id="Phobius"/>
    </source>
</evidence>
<protein>
    <recommendedName>
        <fullName evidence="4">Small ribosomal subunit protein bS18m</fullName>
    </recommendedName>
</protein>
<dbReference type="GO" id="GO:0003735">
    <property type="term" value="F:structural constituent of ribosome"/>
    <property type="evidence" value="ECO:0007669"/>
    <property type="project" value="InterPro"/>
</dbReference>
<evidence type="ECO:0000313" key="8">
    <source>
        <dbReference type="Proteomes" id="UP000809789"/>
    </source>
</evidence>
<evidence type="ECO:0000256" key="2">
    <source>
        <dbReference type="ARBA" id="ARBA00022980"/>
    </source>
</evidence>
<dbReference type="GO" id="GO:0005763">
    <property type="term" value="C:mitochondrial small ribosomal subunit"/>
    <property type="evidence" value="ECO:0007669"/>
    <property type="project" value="TreeGrafter"/>
</dbReference>
<comment type="similarity">
    <text evidence="1">Belongs to the bacterial ribosomal protein bS18 family.</text>
</comment>
<reference evidence="7" key="1">
    <citation type="submission" date="2021-07" db="EMBL/GenBank/DDBJ databases">
        <title>Elsinoe batatas strain:CRI-CJ2 Genome sequencing and assembly.</title>
        <authorList>
            <person name="Huang L."/>
        </authorList>
    </citation>
    <scope>NUCLEOTIDE SEQUENCE</scope>
    <source>
        <strain evidence="7">CRI-CJ2</strain>
    </source>
</reference>
<evidence type="ECO:0000256" key="5">
    <source>
        <dbReference type="SAM" id="MobiDB-lite"/>
    </source>
</evidence>
<dbReference type="Proteomes" id="UP000809789">
    <property type="component" value="Unassembled WGS sequence"/>
</dbReference>
<sequence>MDHAGVNKFVYGCRRGSSGEARKLDTHDVGTLAKLRLARSGHARNLNYEKDHYSSPIILERYSPRDYILPTAFIVVAAAIMFVCRSCRSQQRRLFSTTKAAFAEAKPAATIFDDTMAKLRERQQSSRPPSATARELQSRREGGLDAANRLLQRNVAGSVRDTAQSQESLAKLQAENDRADLARNMTRFWKEGDVYAPHDLSGAEMAKWKVTRAKGKQARDVCDNLQLNPLEHYKNFSMMSEYITEMGRIKGRSDTGLRPVNQRRMAKAIRRAVGCGLLPSVHRHPEILRIDMDREKEIMQRQRRR</sequence>
<dbReference type="SUPFAM" id="SSF46911">
    <property type="entry name" value="Ribosomal protein S18"/>
    <property type="match status" value="1"/>
</dbReference>
<dbReference type="InterPro" id="IPR036870">
    <property type="entry name" value="Ribosomal_bS18_sf"/>
</dbReference>
<keyword evidence="2" id="KW-0689">Ribosomal protein</keyword>
<keyword evidence="3" id="KW-0687">Ribonucleoprotein</keyword>
<dbReference type="OrthoDB" id="21463at2759"/>
<accession>A0A8K0PIA0</accession>
<dbReference type="PANTHER" id="PTHR13479:SF40">
    <property type="entry name" value="SMALL RIBOSOMAL SUBUNIT PROTEIN BS18M"/>
    <property type="match status" value="1"/>
</dbReference>
<organism evidence="7 8">
    <name type="scientific">Elsinoe batatas</name>
    <dbReference type="NCBI Taxonomy" id="2601811"/>
    <lineage>
        <taxon>Eukaryota</taxon>
        <taxon>Fungi</taxon>
        <taxon>Dikarya</taxon>
        <taxon>Ascomycota</taxon>
        <taxon>Pezizomycotina</taxon>
        <taxon>Dothideomycetes</taxon>
        <taxon>Dothideomycetidae</taxon>
        <taxon>Myriangiales</taxon>
        <taxon>Elsinoaceae</taxon>
        <taxon>Elsinoe</taxon>
    </lineage>
</organism>
<evidence type="ECO:0000256" key="1">
    <source>
        <dbReference type="ARBA" id="ARBA00005589"/>
    </source>
</evidence>
<keyword evidence="6" id="KW-0812">Transmembrane</keyword>
<evidence type="ECO:0000313" key="7">
    <source>
        <dbReference type="EMBL" id="KAG8629327.1"/>
    </source>
</evidence>
<feature type="transmembrane region" description="Helical" evidence="6">
    <location>
        <begin position="67"/>
        <end position="84"/>
    </location>
</feature>
<dbReference type="PANTHER" id="PTHR13479">
    <property type="entry name" value="30S RIBOSOMAL PROTEIN S18"/>
    <property type="match status" value="1"/>
</dbReference>
<dbReference type="GO" id="GO:0032543">
    <property type="term" value="P:mitochondrial translation"/>
    <property type="evidence" value="ECO:0007669"/>
    <property type="project" value="TreeGrafter"/>
</dbReference>
<dbReference type="AlphaFoldDB" id="A0A8K0PIA0"/>
<keyword evidence="6" id="KW-0472">Membrane</keyword>
<dbReference type="Gene3D" id="4.10.640.10">
    <property type="entry name" value="Ribosomal protein S18"/>
    <property type="match status" value="1"/>
</dbReference>
<dbReference type="GO" id="GO:0070181">
    <property type="term" value="F:small ribosomal subunit rRNA binding"/>
    <property type="evidence" value="ECO:0007669"/>
    <property type="project" value="TreeGrafter"/>
</dbReference>
<gene>
    <name evidence="7" type="ORF">KVT40_003192</name>
</gene>
<keyword evidence="8" id="KW-1185">Reference proteome</keyword>